<proteinExistence type="predicted"/>
<organism evidence="1 2">
    <name type="scientific">Nitrosomonas mobilis</name>
    <dbReference type="NCBI Taxonomy" id="51642"/>
    <lineage>
        <taxon>Bacteria</taxon>
        <taxon>Pseudomonadati</taxon>
        <taxon>Pseudomonadota</taxon>
        <taxon>Betaproteobacteria</taxon>
        <taxon>Nitrosomonadales</taxon>
        <taxon>Nitrosomonadaceae</taxon>
        <taxon>Nitrosomonas</taxon>
    </lineage>
</organism>
<dbReference type="AlphaFoldDB" id="A0A1G5SJH3"/>
<accession>A0A1G5SJH3</accession>
<keyword evidence="2" id="KW-1185">Reference proteome</keyword>
<dbReference type="Proteomes" id="UP000198729">
    <property type="component" value="Unassembled WGS sequence"/>
</dbReference>
<name>A0A1G5SJH3_9PROT</name>
<evidence type="ECO:0000313" key="2">
    <source>
        <dbReference type="Proteomes" id="UP000198729"/>
    </source>
</evidence>
<sequence>MRSTPSCRRAAEYSLPRAPSPKMTLRICLICDLNPFYYIKLLYTPLEFVAAILFTSYNRTI</sequence>
<reference evidence="1 2" key="1">
    <citation type="submission" date="2016-10" db="EMBL/GenBank/DDBJ databases">
        <authorList>
            <person name="de Groot N.N."/>
        </authorList>
    </citation>
    <scope>NUCLEOTIDE SEQUENCE [LARGE SCALE GENOMIC DNA]</scope>
    <source>
        <strain evidence="1">1</strain>
    </source>
</reference>
<dbReference type="EMBL" id="FMWO01000103">
    <property type="protein sequence ID" value="SCZ87147.1"/>
    <property type="molecule type" value="Genomic_DNA"/>
</dbReference>
<dbReference type="STRING" id="51642.NSMM_900006"/>
<protein>
    <submittedName>
        <fullName evidence="1">Uncharacterized protein</fullName>
    </submittedName>
</protein>
<gene>
    <name evidence="1" type="ORF">NSMM_900006</name>
</gene>
<evidence type="ECO:0000313" key="1">
    <source>
        <dbReference type="EMBL" id="SCZ87147.1"/>
    </source>
</evidence>